<proteinExistence type="predicted"/>
<dbReference type="Proteomes" id="UP001165160">
    <property type="component" value="Unassembled WGS sequence"/>
</dbReference>
<name>A0A9W7C4A1_9STRA</name>
<protein>
    <submittedName>
        <fullName evidence="3">Uncharacterized protein</fullName>
    </submittedName>
</protein>
<keyword evidence="4" id="KW-1185">Reference proteome</keyword>
<evidence type="ECO:0000313" key="3">
    <source>
        <dbReference type="EMBL" id="GMH98947.1"/>
    </source>
</evidence>
<evidence type="ECO:0000313" key="4">
    <source>
        <dbReference type="Proteomes" id="UP001165160"/>
    </source>
</evidence>
<feature type="coiled-coil region" evidence="1">
    <location>
        <begin position="3"/>
        <end position="86"/>
    </location>
</feature>
<evidence type="ECO:0000256" key="2">
    <source>
        <dbReference type="SAM" id="MobiDB-lite"/>
    </source>
</evidence>
<comment type="caution">
    <text evidence="3">The sequence shown here is derived from an EMBL/GenBank/DDBJ whole genome shotgun (WGS) entry which is preliminary data.</text>
</comment>
<evidence type="ECO:0000256" key="1">
    <source>
        <dbReference type="SAM" id="Coils"/>
    </source>
</evidence>
<sequence length="179" mass="19629">MELDKQKKLKDEAESELAAERLVKEAALREKEAALKREEAALSEKEAALKREEAALKREEAALKREEAALREKAALEEERKKFTAVMSQLGGGGDTLRKKLRPPDGADASLAHAKPLDWATPSVQKVGGNMLVKNTTTNTCVFSLVIHEVPEALLEALLGDQPKMGKMLFQKVLEDGVA</sequence>
<reference evidence="4" key="1">
    <citation type="journal article" date="2023" name="Commun. Biol.">
        <title>Genome analysis of Parmales, the sister group of diatoms, reveals the evolutionary specialization of diatoms from phago-mixotrophs to photoautotrophs.</title>
        <authorList>
            <person name="Ban H."/>
            <person name="Sato S."/>
            <person name="Yoshikawa S."/>
            <person name="Yamada K."/>
            <person name="Nakamura Y."/>
            <person name="Ichinomiya M."/>
            <person name="Sato N."/>
            <person name="Blanc-Mathieu R."/>
            <person name="Endo H."/>
            <person name="Kuwata A."/>
            <person name="Ogata H."/>
        </authorList>
    </citation>
    <scope>NUCLEOTIDE SEQUENCE [LARGE SCALE GENOMIC DNA]</scope>
    <source>
        <strain evidence="4">NIES 3699</strain>
    </source>
</reference>
<accession>A0A9W7C4A1</accession>
<dbReference type="AlphaFoldDB" id="A0A9W7C4A1"/>
<feature type="region of interest" description="Disordered" evidence="2">
    <location>
        <begin position="93"/>
        <end position="114"/>
    </location>
</feature>
<organism evidence="3 4">
    <name type="scientific">Triparma verrucosa</name>
    <dbReference type="NCBI Taxonomy" id="1606542"/>
    <lineage>
        <taxon>Eukaryota</taxon>
        <taxon>Sar</taxon>
        <taxon>Stramenopiles</taxon>
        <taxon>Ochrophyta</taxon>
        <taxon>Bolidophyceae</taxon>
        <taxon>Parmales</taxon>
        <taxon>Triparmaceae</taxon>
        <taxon>Triparma</taxon>
    </lineage>
</organism>
<keyword evidence="1" id="KW-0175">Coiled coil</keyword>
<feature type="compositionally biased region" description="Basic and acidic residues" evidence="2">
    <location>
        <begin position="96"/>
        <end position="105"/>
    </location>
</feature>
<gene>
    <name evidence="3" type="ORF">TrVE_jg3046</name>
</gene>
<dbReference type="EMBL" id="BRXX01000227">
    <property type="protein sequence ID" value="GMH98947.1"/>
    <property type="molecule type" value="Genomic_DNA"/>
</dbReference>